<keyword evidence="2" id="KW-0433">Leucine-rich repeat</keyword>
<evidence type="ECO:0000256" key="4">
    <source>
        <dbReference type="ARBA" id="ARBA00022741"/>
    </source>
</evidence>
<dbReference type="InterPro" id="IPR042197">
    <property type="entry name" value="Apaf_helical"/>
</dbReference>
<evidence type="ECO:0000256" key="1">
    <source>
        <dbReference type="ARBA" id="ARBA00008894"/>
    </source>
</evidence>
<keyword evidence="6" id="KW-0175">Coiled coil</keyword>
<dbReference type="PANTHER" id="PTHR23155">
    <property type="entry name" value="DISEASE RESISTANCE PROTEIN RP"/>
    <property type="match status" value="1"/>
</dbReference>
<dbReference type="OrthoDB" id="688326at2759"/>
<dbReference type="GO" id="GO:0042742">
    <property type="term" value="P:defense response to bacterium"/>
    <property type="evidence" value="ECO:0007669"/>
    <property type="project" value="UniProtKB-ARBA"/>
</dbReference>
<dbReference type="PANTHER" id="PTHR23155:SF1005">
    <property type="entry name" value="OS07G0197300 PROTEIN"/>
    <property type="match status" value="1"/>
</dbReference>
<protein>
    <submittedName>
        <fullName evidence="11">Uncharacterized protein</fullName>
    </submittedName>
</protein>
<feature type="domain" description="Disease resistance N-terminal" evidence="8">
    <location>
        <begin position="6"/>
        <end position="89"/>
    </location>
</feature>
<dbReference type="InterPro" id="IPR044974">
    <property type="entry name" value="Disease_R_plants"/>
</dbReference>
<organism evidence="11 12">
    <name type="scientific">Panicum virgatum</name>
    <name type="common">Blackwell switchgrass</name>
    <dbReference type="NCBI Taxonomy" id="38727"/>
    <lineage>
        <taxon>Eukaryota</taxon>
        <taxon>Viridiplantae</taxon>
        <taxon>Streptophyta</taxon>
        <taxon>Embryophyta</taxon>
        <taxon>Tracheophyta</taxon>
        <taxon>Spermatophyta</taxon>
        <taxon>Magnoliopsida</taxon>
        <taxon>Liliopsida</taxon>
        <taxon>Poales</taxon>
        <taxon>Poaceae</taxon>
        <taxon>PACMAD clade</taxon>
        <taxon>Panicoideae</taxon>
        <taxon>Panicodae</taxon>
        <taxon>Paniceae</taxon>
        <taxon>Panicinae</taxon>
        <taxon>Panicum</taxon>
        <taxon>Panicum sect. Hiantes</taxon>
    </lineage>
</organism>
<reference evidence="11" key="1">
    <citation type="submission" date="2020-05" db="EMBL/GenBank/DDBJ databases">
        <title>WGS assembly of Panicum virgatum.</title>
        <authorList>
            <person name="Lovell J.T."/>
            <person name="Jenkins J."/>
            <person name="Shu S."/>
            <person name="Juenger T.E."/>
            <person name="Schmutz J."/>
        </authorList>
    </citation>
    <scope>NUCLEOTIDE SEQUENCE</scope>
    <source>
        <strain evidence="11">AP13</strain>
    </source>
</reference>
<dbReference type="Pfam" id="PF23598">
    <property type="entry name" value="LRR_14"/>
    <property type="match status" value="1"/>
</dbReference>
<comment type="similarity">
    <text evidence="1">Belongs to the disease resistance NB-LRR family.</text>
</comment>
<dbReference type="PRINTS" id="PR00364">
    <property type="entry name" value="DISEASERSIST"/>
</dbReference>
<dbReference type="AlphaFoldDB" id="A0A8T0RFB5"/>
<dbReference type="Pfam" id="PF18052">
    <property type="entry name" value="Rx_N"/>
    <property type="match status" value="1"/>
</dbReference>
<name>A0A8T0RFB5_PANVG</name>
<evidence type="ECO:0000256" key="3">
    <source>
        <dbReference type="ARBA" id="ARBA00022737"/>
    </source>
</evidence>
<dbReference type="InterPro" id="IPR036388">
    <property type="entry name" value="WH-like_DNA-bd_sf"/>
</dbReference>
<dbReference type="EMBL" id="CM029047">
    <property type="protein sequence ID" value="KAG2583818.1"/>
    <property type="molecule type" value="Genomic_DNA"/>
</dbReference>
<dbReference type="GO" id="GO:0043531">
    <property type="term" value="F:ADP binding"/>
    <property type="evidence" value="ECO:0007669"/>
    <property type="project" value="InterPro"/>
</dbReference>
<evidence type="ECO:0000259" key="9">
    <source>
        <dbReference type="Pfam" id="PF23559"/>
    </source>
</evidence>
<dbReference type="GO" id="GO:0002758">
    <property type="term" value="P:innate immune response-activating signaling pathway"/>
    <property type="evidence" value="ECO:0007669"/>
    <property type="project" value="UniProtKB-ARBA"/>
</dbReference>
<dbReference type="InterPro" id="IPR055414">
    <property type="entry name" value="LRR_R13L4/SHOC2-like"/>
</dbReference>
<accession>A0A8T0RFB5</accession>
<sequence length="965" mass="108753">MEGAAQTLVSNFGVLVGEELQKLRGVGGEVAQLRDELATMNALLRMQSEAAPGAVDHFLREWMKQLRELAYDAEDCVHLYTFRVRCRPGDGFLVRSRRLLGTLMPRRRLAADITALRARAAAINEQHSRYGVSLEPLRCPPLPLAHVPATAVVALRPAAASGDPSHHHQLVGLRSQADTLAEMVRKAVTTGNKEDAAGPPFSDTRLKVFSIVGFGGLGKTTLAMEVCRRLEGEFQRQALVSVSQAFDGAKDLKGLLKRVLQQIVNPAVGDDEGIKEEDNVGNIDTMDEDRLAAKLKETLKNKRYLIVIDDIWSEAAWDAIQCVLPDNNCGSRIIVTTRIYTVARACSHGSDCIYHIKALSAEDSKKLFLSRVFGSTNGACPREIEDAMQKILRKCGGLPLAIVSIASLLASYKSPESRHMWETVLKSIGSHMESHPTLEGMRQIVVLSYDHLPHHLKACMMYLSIFPEDFVIVKERLLRRWIAEGLVAEKRGLTSMEVAEGYFSELVSRSMIDRAADIVTYYDGREETCRVHDMMLEVMVTKSLEANFVSLIGGQYEGMTYDRVRRLSIHAGEGPSSTSMSSKKTAAGMNVQHVRSLSMFEFEGHHLLSRLGEFTLLRVLDLQDCQGLGKRNMACICRMYLLRFLNLRGTDISVLPPEVGQLEHLQTLDVRLTFLKGLPETVTELENLESLQFSNKEDYWSFHWEAPRGLRKMKALRKVNNVVVTSSTEVAKEIAELRQLQELTMFVPSGIPRDVAEALDHSLSRLYSLRFLNVEITSNREEENFLHRLESRSPPRLLRYLRMCGSLGDRTLTHWVGLLTNLVEFVIAWAYLRGDTLFDVLCKLPNLKKLTLETDFYADTEIVARTTQSFPVLTELRMFNNHGIPAVYRFEEGSMPKLETLALKFYVGQQSIVGIEHLTNLKEVQFTGEKDNWAIVEDELKKLKEENARRKRNGSYQLIVKVRYE</sequence>
<comment type="caution">
    <text evidence="11">The sequence shown here is derived from an EMBL/GenBank/DDBJ whole genome shotgun (WGS) entry which is preliminary data.</text>
</comment>
<dbReference type="FunFam" id="1.10.10.10:FF:000322">
    <property type="entry name" value="Probable disease resistance protein At1g63360"/>
    <property type="match status" value="1"/>
</dbReference>
<dbReference type="InterPro" id="IPR038005">
    <property type="entry name" value="RX-like_CC"/>
</dbReference>
<feature type="domain" description="Disease resistance R13L4/SHOC-2-like LRR" evidence="10">
    <location>
        <begin position="593"/>
        <end position="933"/>
    </location>
</feature>
<dbReference type="InterPro" id="IPR041118">
    <property type="entry name" value="Rx_N"/>
</dbReference>
<keyword evidence="4" id="KW-0547">Nucleotide-binding</keyword>
<evidence type="ECO:0000256" key="5">
    <source>
        <dbReference type="ARBA" id="ARBA00022821"/>
    </source>
</evidence>
<feature type="domain" description="NB-ARC" evidence="7">
    <location>
        <begin position="206"/>
        <end position="375"/>
    </location>
</feature>
<dbReference type="Pfam" id="PF23559">
    <property type="entry name" value="WHD_DRP"/>
    <property type="match status" value="1"/>
</dbReference>
<dbReference type="SUPFAM" id="SSF52058">
    <property type="entry name" value="L domain-like"/>
    <property type="match status" value="1"/>
</dbReference>
<dbReference type="Gene3D" id="1.10.8.430">
    <property type="entry name" value="Helical domain of apoptotic protease-activating factors"/>
    <property type="match status" value="1"/>
</dbReference>
<keyword evidence="5" id="KW-0611">Plant defense</keyword>
<dbReference type="Proteomes" id="UP000823388">
    <property type="component" value="Chromosome 6K"/>
</dbReference>
<dbReference type="Gene3D" id="3.40.50.300">
    <property type="entry name" value="P-loop containing nucleotide triphosphate hydrolases"/>
    <property type="match status" value="1"/>
</dbReference>
<evidence type="ECO:0000313" key="12">
    <source>
        <dbReference type="Proteomes" id="UP000823388"/>
    </source>
</evidence>
<dbReference type="Pfam" id="PF00931">
    <property type="entry name" value="NB-ARC"/>
    <property type="match status" value="1"/>
</dbReference>
<evidence type="ECO:0000256" key="2">
    <source>
        <dbReference type="ARBA" id="ARBA00022614"/>
    </source>
</evidence>
<keyword evidence="12" id="KW-1185">Reference proteome</keyword>
<dbReference type="InterPro" id="IPR002182">
    <property type="entry name" value="NB-ARC"/>
</dbReference>
<keyword evidence="3" id="KW-0677">Repeat</keyword>
<proteinExistence type="inferred from homology"/>
<dbReference type="Gene3D" id="1.10.10.10">
    <property type="entry name" value="Winged helix-like DNA-binding domain superfamily/Winged helix DNA-binding domain"/>
    <property type="match status" value="1"/>
</dbReference>
<dbReference type="Gene3D" id="1.20.5.4130">
    <property type="match status" value="1"/>
</dbReference>
<evidence type="ECO:0000259" key="7">
    <source>
        <dbReference type="Pfam" id="PF00931"/>
    </source>
</evidence>
<evidence type="ECO:0000259" key="10">
    <source>
        <dbReference type="Pfam" id="PF23598"/>
    </source>
</evidence>
<evidence type="ECO:0000256" key="6">
    <source>
        <dbReference type="ARBA" id="ARBA00023054"/>
    </source>
</evidence>
<gene>
    <name evidence="11" type="ORF">PVAP13_6KG246100</name>
</gene>
<dbReference type="InterPro" id="IPR032675">
    <property type="entry name" value="LRR_dom_sf"/>
</dbReference>
<feature type="domain" description="Disease resistance protein winged helix" evidence="9">
    <location>
        <begin position="465"/>
        <end position="537"/>
    </location>
</feature>
<dbReference type="Gene3D" id="3.80.10.10">
    <property type="entry name" value="Ribonuclease Inhibitor"/>
    <property type="match status" value="1"/>
</dbReference>
<dbReference type="InterPro" id="IPR058922">
    <property type="entry name" value="WHD_DRP"/>
</dbReference>
<dbReference type="CDD" id="cd14798">
    <property type="entry name" value="RX-CC_like"/>
    <property type="match status" value="1"/>
</dbReference>
<evidence type="ECO:0000313" key="11">
    <source>
        <dbReference type="EMBL" id="KAG2583818.1"/>
    </source>
</evidence>
<dbReference type="InterPro" id="IPR027417">
    <property type="entry name" value="P-loop_NTPase"/>
</dbReference>
<dbReference type="SUPFAM" id="SSF52540">
    <property type="entry name" value="P-loop containing nucleoside triphosphate hydrolases"/>
    <property type="match status" value="1"/>
</dbReference>
<evidence type="ECO:0000259" key="8">
    <source>
        <dbReference type="Pfam" id="PF18052"/>
    </source>
</evidence>
<dbReference type="GO" id="GO:0009626">
    <property type="term" value="P:plant-type hypersensitive response"/>
    <property type="evidence" value="ECO:0007669"/>
    <property type="project" value="UniProtKB-ARBA"/>
</dbReference>